<comment type="caution">
    <text evidence="5">The sequence shown here is derived from an EMBL/GenBank/DDBJ whole genome shotgun (WGS) entry which is preliminary data.</text>
</comment>
<accession>A0AAE3XGC5</accession>
<evidence type="ECO:0000256" key="2">
    <source>
        <dbReference type="ARBA" id="ARBA00023237"/>
    </source>
</evidence>
<keyword evidence="4" id="KW-1133">Transmembrane helix</keyword>
<dbReference type="RefSeq" id="WP_309869543.1">
    <property type="nucleotide sequence ID" value="NZ_JAVDQK010000010.1"/>
</dbReference>
<dbReference type="EMBL" id="JAVDQK010000010">
    <property type="protein sequence ID" value="MDR6219984.1"/>
    <property type="molecule type" value="Genomic_DNA"/>
</dbReference>
<sequence>MIKSTPPPTRGFTLIEVLVAVTIAVLVVGFVAAILPRATSASAEQAQTVRATTRVSAVTQILVEQFNDGGFAGFTTGTSSTLTAVFTTGASTTVPLQRDFATASTIYVPGLRATVGSQVLLVTSSGISKVATVTAMPSTGVFTLDCQPGLPTTGTVVAYPARTLTLALQDGTIRRTTNGVTSSLGSSEGVSFSYLYEETPSGRLIRDPAGAPANRVAAGTLVGLVPVSVDPRADRAAAVPLQVSRIRRMLGCTESAAITPNEGRLNVTISGLPTGATPDVSLSGPDAAVNGQRPTSSQSYQPVQRGTYAMTARQVSAGGRTYVPEVRGSPATLLNTWGQIYMATTYREARGTITANVTGLPAGGQGTITLTGPDAQTISVSNGSTAISVAAGTYSVSAPAVTISGVTYTPTVPSSITVTNNGNVTLPVNYTAPTGGKLVINVVGLPTGGMADITYYYLVNGATSKQTSGSGTVTFSGLAAGNYVVSGSNWLTYATTNVVATLPAGGTQYVTLNYGLEASEPRDPPSTPPPPVLPGDPPSPPATPTPTPTPSPSPTPTPTPTPAPPPSGGGGGGGGGGPPQCFYDGHGDGSCGF</sequence>
<evidence type="ECO:0000256" key="4">
    <source>
        <dbReference type="SAM" id="Phobius"/>
    </source>
</evidence>
<evidence type="ECO:0000313" key="6">
    <source>
        <dbReference type="Proteomes" id="UP001185331"/>
    </source>
</evidence>
<name>A0AAE3XGC5_9DEIO</name>
<dbReference type="GO" id="GO:0009279">
    <property type="term" value="C:cell outer membrane"/>
    <property type="evidence" value="ECO:0007669"/>
    <property type="project" value="UniProtKB-SubCell"/>
</dbReference>
<reference evidence="5" key="1">
    <citation type="submission" date="2023-07" db="EMBL/GenBank/DDBJ databases">
        <title>Sorghum-associated microbial communities from plants grown in Nebraska, USA.</title>
        <authorList>
            <person name="Schachtman D."/>
        </authorList>
    </citation>
    <scope>NUCLEOTIDE SEQUENCE</scope>
    <source>
        <strain evidence="5">BE330</strain>
    </source>
</reference>
<feature type="transmembrane region" description="Helical" evidence="4">
    <location>
        <begin position="12"/>
        <end position="35"/>
    </location>
</feature>
<evidence type="ECO:0000256" key="1">
    <source>
        <dbReference type="ARBA" id="ARBA00004442"/>
    </source>
</evidence>
<keyword evidence="2" id="KW-0998">Cell outer membrane</keyword>
<keyword evidence="4" id="KW-0812">Transmembrane</keyword>
<organism evidence="5 6">
    <name type="scientific">Deinococcus soli</name>
    <name type="common">ex Cha et al. 2016</name>
    <dbReference type="NCBI Taxonomy" id="1309411"/>
    <lineage>
        <taxon>Bacteria</taxon>
        <taxon>Thermotogati</taxon>
        <taxon>Deinococcota</taxon>
        <taxon>Deinococci</taxon>
        <taxon>Deinococcales</taxon>
        <taxon>Deinococcaceae</taxon>
        <taxon>Deinococcus</taxon>
    </lineage>
</organism>
<dbReference type="AlphaFoldDB" id="A0AAE3XGC5"/>
<protein>
    <submittedName>
        <fullName evidence="5">Prepilin-type N-terminal cleavage/methylation domain-containing protein</fullName>
    </submittedName>
</protein>
<dbReference type="InterPro" id="IPR012902">
    <property type="entry name" value="N_methyl_site"/>
</dbReference>
<feature type="region of interest" description="Disordered" evidence="3">
    <location>
        <begin position="285"/>
        <end position="304"/>
    </location>
</feature>
<keyword evidence="4" id="KW-0472">Membrane</keyword>
<feature type="compositionally biased region" description="Polar residues" evidence="3">
    <location>
        <begin position="292"/>
        <end position="304"/>
    </location>
</feature>
<feature type="compositionally biased region" description="Pro residues" evidence="3">
    <location>
        <begin position="524"/>
        <end position="567"/>
    </location>
</feature>
<gene>
    <name evidence="5" type="ORF">J2Y00_003595</name>
</gene>
<dbReference type="Proteomes" id="UP001185331">
    <property type="component" value="Unassembled WGS sequence"/>
</dbReference>
<evidence type="ECO:0000313" key="5">
    <source>
        <dbReference type="EMBL" id="MDR6219984.1"/>
    </source>
</evidence>
<comment type="subcellular location">
    <subcellularLocation>
        <location evidence="1">Cell outer membrane</location>
    </subcellularLocation>
</comment>
<proteinExistence type="predicted"/>
<dbReference type="PROSITE" id="PS00409">
    <property type="entry name" value="PROKAR_NTER_METHYL"/>
    <property type="match status" value="1"/>
</dbReference>
<feature type="region of interest" description="Disordered" evidence="3">
    <location>
        <begin position="517"/>
        <end position="593"/>
    </location>
</feature>
<dbReference type="Pfam" id="PF07963">
    <property type="entry name" value="N_methyl"/>
    <property type="match status" value="1"/>
</dbReference>
<dbReference type="NCBIfam" id="TIGR02532">
    <property type="entry name" value="IV_pilin_GFxxxE"/>
    <property type="match status" value="1"/>
</dbReference>
<feature type="compositionally biased region" description="Gly residues" evidence="3">
    <location>
        <begin position="568"/>
        <end position="578"/>
    </location>
</feature>
<evidence type="ECO:0000256" key="3">
    <source>
        <dbReference type="SAM" id="MobiDB-lite"/>
    </source>
</evidence>